<reference evidence="1" key="2">
    <citation type="journal article" date="2023" name="Proc. Natl. Acad. Sci. U.S.A.">
        <title>A global phylogenomic analysis of the shiitake genus Lentinula.</title>
        <authorList>
            <person name="Sierra-Patev S."/>
            <person name="Min B."/>
            <person name="Naranjo-Ortiz M."/>
            <person name="Looney B."/>
            <person name="Konkel Z."/>
            <person name="Slot J.C."/>
            <person name="Sakamoto Y."/>
            <person name="Steenwyk J.L."/>
            <person name="Rokas A."/>
            <person name="Carro J."/>
            <person name="Camarero S."/>
            <person name="Ferreira P."/>
            <person name="Molpeceres G."/>
            <person name="Ruiz-Duenas F.J."/>
            <person name="Serrano A."/>
            <person name="Henrissat B."/>
            <person name="Drula E."/>
            <person name="Hughes K.W."/>
            <person name="Mata J.L."/>
            <person name="Ishikawa N.K."/>
            <person name="Vargas-Isla R."/>
            <person name="Ushijima S."/>
            <person name="Smith C.A."/>
            <person name="Donoghue J."/>
            <person name="Ahrendt S."/>
            <person name="Andreopoulos W."/>
            <person name="He G."/>
            <person name="LaButti K."/>
            <person name="Lipzen A."/>
            <person name="Ng V."/>
            <person name="Riley R."/>
            <person name="Sandor L."/>
            <person name="Barry K."/>
            <person name="Martinez A.T."/>
            <person name="Xiao Y."/>
            <person name="Gibbons J.G."/>
            <person name="Terashima K."/>
            <person name="Grigoriev I.V."/>
            <person name="Hibbett D."/>
        </authorList>
    </citation>
    <scope>NUCLEOTIDE SEQUENCE</scope>
    <source>
        <strain evidence="1">Sp2 HRB7682 ss15</strain>
    </source>
</reference>
<comment type="caution">
    <text evidence="1">The sequence shown here is derived from an EMBL/GenBank/DDBJ whole genome shotgun (WGS) entry which is preliminary data.</text>
</comment>
<gene>
    <name evidence="1" type="ORF">C8J55DRAFT_560663</name>
</gene>
<sequence length="175" mass="19054">MAIKTSLRALSWLHYRNVSTGLSLDLAFVVLIALPPAPSVSLRPHTPWHNSGNIDFADSLGSSLTQARIYPRSHSPSLPYAYYSTPVSSPTPVIHRRHHPAIDVPVSRRTVDLTSLSLASPLAESRSSVQLTLPDNDHTPVIHTARGRPVAFSERDLALEAELDLDDALSLVNGI</sequence>
<name>A0A9W9AC64_9AGAR</name>
<proteinExistence type="predicted"/>
<dbReference type="AlphaFoldDB" id="A0A9W9AC64"/>
<reference evidence="1" key="1">
    <citation type="submission" date="2022-08" db="EMBL/GenBank/DDBJ databases">
        <authorList>
            <consortium name="DOE Joint Genome Institute"/>
            <person name="Min B."/>
            <person name="Riley R."/>
            <person name="Sierra-Patev S."/>
            <person name="Naranjo-Ortiz M."/>
            <person name="Looney B."/>
            <person name="Konkel Z."/>
            <person name="Slot J.C."/>
            <person name="Sakamoto Y."/>
            <person name="Steenwyk J.L."/>
            <person name="Rokas A."/>
            <person name="Carro J."/>
            <person name="Camarero S."/>
            <person name="Ferreira P."/>
            <person name="Molpeceres G."/>
            <person name="Ruiz-Duenas F.J."/>
            <person name="Serrano A."/>
            <person name="Henrissat B."/>
            <person name="Drula E."/>
            <person name="Hughes K.W."/>
            <person name="Mata J.L."/>
            <person name="Ishikawa N.K."/>
            <person name="Vargas-Isla R."/>
            <person name="Ushijima S."/>
            <person name="Smith C.A."/>
            <person name="Ahrendt S."/>
            <person name="Andreopoulos W."/>
            <person name="He G."/>
            <person name="Labutti K."/>
            <person name="Lipzen A."/>
            <person name="Ng V."/>
            <person name="Sandor L."/>
            <person name="Barry K."/>
            <person name="Martinez A.T."/>
            <person name="Xiao Y."/>
            <person name="Gibbons J.G."/>
            <person name="Terashima K."/>
            <person name="Hibbett D.S."/>
            <person name="Grigoriev I.V."/>
        </authorList>
    </citation>
    <scope>NUCLEOTIDE SEQUENCE</scope>
    <source>
        <strain evidence="1">Sp2 HRB7682 ss15</strain>
    </source>
</reference>
<dbReference type="Proteomes" id="UP001150238">
    <property type="component" value="Unassembled WGS sequence"/>
</dbReference>
<accession>A0A9W9AC64</accession>
<evidence type="ECO:0000313" key="2">
    <source>
        <dbReference type="Proteomes" id="UP001150238"/>
    </source>
</evidence>
<dbReference type="EMBL" id="JANVFS010000016">
    <property type="protein sequence ID" value="KAJ4479506.1"/>
    <property type="molecule type" value="Genomic_DNA"/>
</dbReference>
<evidence type="ECO:0000313" key="1">
    <source>
        <dbReference type="EMBL" id="KAJ4479506.1"/>
    </source>
</evidence>
<organism evidence="1 2">
    <name type="scientific">Lentinula lateritia</name>
    <dbReference type="NCBI Taxonomy" id="40482"/>
    <lineage>
        <taxon>Eukaryota</taxon>
        <taxon>Fungi</taxon>
        <taxon>Dikarya</taxon>
        <taxon>Basidiomycota</taxon>
        <taxon>Agaricomycotina</taxon>
        <taxon>Agaricomycetes</taxon>
        <taxon>Agaricomycetidae</taxon>
        <taxon>Agaricales</taxon>
        <taxon>Marasmiineae</taxon>
        <taxon>Omphalotaceae</taxon>
        <taxon>Lentinula</taxon>
    </lineage>
</organism>
<protein>
    <submittedName>
        <fullName evidence="1">Uncharacterized protein</fullName>
    </submittedName>
</protein>